<dbReference type="Gene3D" id="3.40.1280.10">
    <property type="match status" value="1"/>
</dbReference>
<evidence type="ECO:0000256" key="3">
    <source>
        <dbReference type="ARBA" id="ARBA00022691"/>
    </source>
</evidence>
<keyword evidence="1 5" id="KW-0489">Methyltransferase</keyword>
<name>A0A7V3VSX0_9BACT</name>
<evidence type="ECO:0000256" key="2">
    <source>
        <dbReference type="ARBA" id="ARBA00022679"/>
    </source>
</evidence>
<evidence type="ECO:0000256" key="5">
    <source>
        <dbReference type="HAMAP-Rule" id="MF_00658"/>
    </source>
</evidence>
<keyword evidence="2 5" id="KW-0808">Transferase</keyword>
<organism evidence="6">
    <name type="scientific">Mesoaciditoga lauensis</name>
    <dbReference type="NCBI Taxonomy" id="1495039"/>
    <lineage>
        <taxon>Bacteria</taxon>
        <taxon>Thermotogati</taxon>
        <taxon>Thermotogota</taxon>
        <taxon>Thermotogae</taxon>
        <taxon>Mesoaciditogales</taxon>
        <taxon>Mesoaciditogaceae</taxon>
        <taxon>Mesoaciditoga</taxon>
    </lineage>
</organism>
<proteinExistence type="inferred from homology"/>
<gene>
    <name evidence="5" type="primary">rlmH</name>
    <name evidence="6" type="ORF">ENX73_05020</name>
</gene>
<dbReference type="SUPFAM" id="SSF75217">
    <property type="entry name" value="alpha/beta knot"/>
    <property type="match status" value="1"/>
</dbReference>
<feature type="binding site" evidence="5">
    <location>
        <position position="100"/>
    </location>
    <ligand>
        <name>S-adenosyl-L-methionine</name>
        <dbReference type="ChEBI" id="CHEBI:59789"/>
    </ligand>
</feature>
<keyword evidence="3 5" id="KW-0949">S-adenosyl-L-methionine</keyword>
<dbReference type="AlphaFoldDB" id="A0A7V3VSX0"/>
<feature type="binding site" evidence="5">
    <location>
        <position position="69"/>
    </location>
    <ligand>
        <name>S-adenosyl-L-methionine</name>
        <dbReference type="ChEBI" id="CHEBI:59789"/>
    </ligand>
</feature>
<keyword evidence="5" id="KW-0963">Cytoplasm</keyword>
<evidence type="ECO:0000313" key="6">
    <source>
        <dbReference type="EMBL" id="HGE75469.1"/>
    </source>
</evidence>
<accession>A0A7V3VSX0</accession>
<comment type="caution">
    <text evidence="6">The sequence shown here is derived from an EMBL/GenBank/DDBJ whole genome shotgun (WGS) entry which is preliminary data.</text>
</comment>
<comment type="catalytic activity">
    <reaction evidence="5">
        <text>pseudouridine(1915) in 23S rRNA + S-adenosyl-L-methionine = N(3)-methylpseudouridine(1915) in 23S rRNA + S-adenosyl-L-homocysteine + H(+)</text>
        <dbReference type="Rhea" id="RHEA:42752"/>
        <dbReference type="Rhea" id="RHEA-COMP:10221"/>
        <dbReference type="Rhea" id="RHEA-COMP:10222"/>
        <dbReference type="ChEBI" id="CHEBI:15378"/>
        <dbReference type="ChEBI" id="CHEBI:57856"/>
        <dbReference type="ChEBI" id="CHEBI:59789"/>
        <dbReference type="ChEBI" id="CHEBI:65314"/>
        <dbReference type="ChEBI" id="CHEBI:74486"/>
        <dbReference type="EC" id="2.1.1.177"/>
    </reaction>
</comment>
<dbReference type="Pfam" id="PF02590">
    <property type="entry name" value="SPOUT_MTase"/>
    <property type="match status" value="1"/>
</dbReference>
<dbReference type="PIRSF" id="PIRSF004505">
    <property type="entry name" value="MT_bac"/>
    <property type="match status" value="1"/>
</dbReference>
<reference evidence="6" key="1">
    <citation type="journal article" date="2020" name="mSystems">
        <title>Genome- and Community-Level Interaction Insights into Carbon Utilization and Element Cycling Functions of Hydrothermarchaeota in Hydrothermal Sediment.</title>
        <authorList>
            <person name="Zhou Z."/>
            <person name="Liu Y."/>
            <person name="Xu W."/>
            <person name="Pan J."/>
            <person name="Luo Z.H."/>
            <person name="Li M."/>
        </authorList>
    </citation>
    <scope>NUCLEOTIDE SEQUENCE [LARGE SCALE GENOMIC DNA]</scope>
    <source>
        <strain evidence="6">SpSt-966</strain>
    </source>
</reference>
<dbReference type="InterPro" id="IPR029026">
    <property type="entry name" value="tRNA_m1G_MTases_N"/>
</dbReference>
<keyword evidence="5" id="KW-0698">rRNA processing</keyword>
<dbReference type="PANTHER" id="PTHR33603:SF1">
    <property type="entry name" value="RIBOSOMAL RNA LARGE SUBUNIT METHYLTRANSFERASE H"/>
    <property type="match status" value="1"/>
</dbReference>
<protein>
    <recommendedName>
        <fullName evidence="5">Ribosomal RNA large subunit methyltransferase H</fullName>
        <ecNumber evidence="5">2.1.1.177</ecNumber>
    </recommendedName>
    <alternativeName>
        <fullName evidence="5">23S rRNA (pseudouridine1915-N3)-methyltransferase</fullName>
    </alternativeName>
    <alternativeName>
        <fullName evidence="5">23S rRNA m3Psi1915 methyltransferase</fullName>
    </alternativeName>
    <alternativeName>
        <fullName evidence="5">rRNA (pseudouridine-N3-)-methyltransferase RlmH</fullName>
    </alternativeName>
</protein>
<evidence type="ECO:0000256" key="4">
    <source>
        <dbReference type="ARBA" id="ARBA00038303"/>
    </source>
</evidence>
<dbReference type="GO" id="GO:0070038">
    <property type="term" value="F:rRNA (pseudouridine-N3-)-methyltransferase activity"/>
    <property type="evidence" value="ECO:0007669"/>
    <property type="project" value="UniProtKB-UniRule"/>
</dbReference>
<comment type="subunit">
    <text evidence="5">Homodimer.</text>
</comment>
<dbReference type="InterPro" id="IPR029028">
    <property type="entry name" value="Alpha/beta_knot_MTases"/>
</dbReference>
<dbReference type="GO" id="GO:0005737">
    <property type="term" value="C:cytoplasm"/>
    <property type="evidence" value="ECO:0007669"/>
    <property type="project" value="UniProtKB-SubCell"/>
</dbReference>
<dbReference type="PANTHER" id="PTHR33603">
    <property type="entry name" value="METHYLTRANSFERASE"/>
    <property type="match status" value="1"/>
</dbReference>
<sequence length="151" mass="17050">MKIEIIFPGRIKNDFAKTGFDEYLKRLTKFLKVDVISLPASHSEDPALCIAEESRKMLKYLGEREFILLDTDGIELNTQSFASFIKESMNKGADMFFVVGGVYGVSDDVKESATSKLSLSKMTFTHSMALLLLTEQLYRSMKIISGQSYDH</sequence>
<comment type="function">
    <text evidence="5">Specifically methylates the pseudouridine at position 1915 (m3Psi1915) in 23S rRNA.</text>
</comment>
<dbReference type="CDD" id="cd18081">
    <property type="entry name" value="RlmH-like"/>
    <property type="match status" value="1"/>
</dbReference>
<dbReference type="InterPro" id="IPR003742">
    <property type="entry name" value="RlmH-like"/>
</dbReference>
<comment type="similarity">
    <text evidence="4 5">Belongs to the RNA methyltransferase RlmH family.</text>
</comment>
<dbReference type="EMBL" id="DTPE01000200">
    <property type="protein sequence ID" value="HGE75469.1"/>
    <property type="molecule type" value="Genomic_DNA"/>
</dbReference>
<comment type="subcellular location">
    <subcellularLocation>
        <location evidence="5">Cytoplasm</location>
    </subcellularLocation>
</comment>
<feature type="binding site" evidence="5">
    <location>
        <begin position="119"/>
        <end position="124"/>
    </location>
    <ligand>
        <name>S-adenosyl-L-methionine</name>
        <dbReference type="ChEBI" id="CHEBI:59789"/>
    </ligand>
</feature>
<dbReference type="EC" id="2.1.1.177" evidence="5"/>
<evidence type="ECO:0000256" key="1">
    <source>
        <dbReference type="ARBA" id="ARBA00022603"/>
    </source>
</evidence>
<dbReference type="HAMAP" id="MF_00658">
    <property type="entry name" value="23SrRNA_methyltr_H"/>
    <property type="match status" value="1"/>
</dbReference>